<name>A0A1F6NLS6_9BACT</name>
<gene>
    <name evidence="2" type="ORF">A2493_01865</name>
</gene>
<dbReference type="AlphaFoldDB" id="A0A1F6NLS6"/>
<reference evidence="2 3" key="1">
    <citation type="journal article" date="2016" name="Nat. Commun.">
        <title>Thousands of microbial genomes shed light on interconnected biogeochemical processes in an aquifer system.</title>
        <authorList>
            <person name="Anantharaman K."/>
            <person name="Brown C.T."/>
            <person name="Hug L.A."/>
            <person name="Sharon I."/>
            <person name="Castelle C.J."/>
            <person name="Probst A.J."/>
            <person name="Thomas B.C."/>
            <person name="Singh A."/>
            <person name="Wilkins M.J."/>
            <person name="Karaoz U."/>
            <person name="Brodie E.L."/>
            <person name="Williams K.H."/>
            <person name="Hubbard S.S."/>
            <person name="Banfield J.F."/>
        </authorList>
    </citation>
    <scope>NUCLEOTIDE SEQUENCE [LARGE SCALE GENOMIC DNA]</scope>
</reference>
<evidence type="ECO:0000313" key="2">
    <source>
        <dbReference type="EMBL" id="OGH84946.1"/>
    </source>
</evidence>
<organism evidence="2 3">
    <name type="scientific">Candidatus Magasanikbacteria bacterium RIFOXYC12_FULL_33_11</name>
    <dbReference type="NCBI Taxonomy" id="1798701"/>
    <lineage>
        <taxon>Bacteria</taxon>
        <taxon>Candidatus Magasanikiibacteriota</taxon>
    </lineage>
</organism>
<sequence length="235" mass="27878">MKREMANILIQTMKKIWHFYNEKINLYKVEGVLEPDKYGSLQEFGVDALLKSCRVLDEYKIPYSLGWGTVLGVYRENRLIPHDNDLDLDLFDCPDYELVVKALESIGMKLGMKVFYRKKIQQLVFLSKNNISLDVVFWVKKNNLAVTYCEPGYVLKLPIDLLKEKSYVNFFDYNIALPSSAESYLISVYGQNWKTPKISKSDWKEDCHIIHKRFDPFFWSFHYLYPLYCKYIKKI</sequence>
<dbReference type="Pfam" id="PF04991">
    <property type="entry name" value="LicD"/>
    <property type="match status" value="1"/>
</dbReference>
<evidence type="ECO:0000259" key="1">
    <source>
        <dbReference type="Pfam" id="PF04991"/>
    </source>
</evidence>
<dbReference type="EMBL" id="MFQW01000054">
    <property type="protein sequence ID" value="OGH84946.1"/>
    <property type="molecule type" value="Genomic_DNA"/>
</dbReference>
<dbReference type="InterPro" id="IPR007074">
    <property type="entry name" value="LicD/FKTN/FKRP_NTP_transf"/>
</dbReference>
<dbReference type="Proteomes" id="UP000178349">
    <property type="component" value="Unassembled WGS sequence"/>
</dbReference>
<evidence type="ECO:0000313" key="3">
    <source>
        <dbReference type="Proteomes" id="UP000178349"/>
    </source>
</evidence>
<accession>A0A1F6NLS6</accession>
<comment type="caution">
    <text evidence="2">The sequence shown here is derived from an EMBL/GenBank/DDBJ whole genome shotgun (WGS) entry which is preliminary data.</text>
</comment>
<feature type="domain" description="LicD/FKTN/FKRP nucleotidyltransferase" evidence="1">
    <location>
        <begin position="58"/>
        <end position="107"/>
    </location>
</feature>
<protein>
    <recommendedName>
        <fullName evidence="1">LicD/FKTN/FKRP nucleotidyltransferase domain-containing protein</fullName>
    </recommendedName>
</protein>
<dbReference type="GO" id="GO:0009100">
    <property type="term" value="P:glycoprotein metabolic process"/>
    <property type="evidence" value="ECO:0007669"/>
    <property type="project" value="UniProtKB-ARBA"/>
</dbReference>
<proteinExistence type="predicted"/>